<name>A0ACB9A7P1_9ASTR</name>
<sequence>MNHQIELIGRDERRTTKLSDEVTLFSLNLPITKPELRNNGYHRHRRRHDETQPPVGVSAVPSPRPHKPHALTRNHTSLQRLFNLHPPYSFQRPQSLRPPSLQLPPHSGRRRREPPGLRHRQLDPFNALPQRQLSGSDSGLFGAVVVGGCRSCVLSHRCLVVRRPKGLRWTQSSEDGLLD</sequence>
<protein>
    <submittedName>
        <fullName evidence="1">Uncharacterized protein</fullName>
    </submittedName>
</protein>
<gene>
    <name evidence="1" type="ORF">L1987_75869</name>
</gene>
<comment type="caution">
    <text evidence="1">The sequence shown here is derived from an EMBL/GenBank/DDBJ whole genome shotgun (WGS) entry which is preliminary data.</text>
</comment>
<accession>A0ACB9A7P1</accession>
<evidence type="ECO:0000313" key="2">
    <source>
        <dbReference type="Proteomes" id="UP001056120"/>
    </source>
</evidence>
<reference evidence="2" key="1">
    <citation type="journal article" date="2022" name="Mol. Ecol. Resour.">
        <title>The genomes of chicory, endive, great burdock and yacon provide insights into Asteraceae palaeo-polyploidization history and plant inulin production.</title>
        <authorList>
            <person name="Fan W."/>
            <person name="Wang S."/>
            <person name="Wang H."/>
            <person name="Wang A."/>
            <person name="Jiang F."/>
            <person name="Liu H."/>
            <person name="Zhao H."/>
            <person name="Xu D."/>
            <person name="Zhang Y."/>
        </authorList>
    </citation>
    <scope>NUCLEOTIDE SEQUENCE [LARGE SCALE GENOMIC DNA]</scope>
    <source>
        <strain evidence="2">cv. Yunnan</strain>
    </source>
</reference>
<proteinExistence type="predicted"/>
<evidence type="ECO:0000313" key="1">
    <source>
        <dbReference type="EMBL" id="KAI3705630.1"/>
    </source>
</evidence>
<organism evidence="1 2">
    <name type="scientific">Smallanthus sonchifolius</name>
    <dbReference type="NCBI Taxonomy" id="185202"/>
    <lineage>
        <taxon>Eukaryota</taxon>
        <taxon>Viridiplantae</taxon>
        <taxon>Streptophyta</taxon>
        <taxon>Embryophyta</taxon>
        <taxon>Tracheophyta</taxon>
        <taxon>Spermatophyta</taxon>
        <taxon>Magnoliopsida</taxon>
        <taxon>eudicotyledons</taxon>
        <taxon>Gunneridae</taxon>
        <taxon>Pentapetalae</taxon>
        <taxon>asterids</taxon>
        <taxon>campanulids</taxon>
        <taxon>Asterales</taxon>
        <taxon>Asteraceae</taxon>
        <taxon>Asteroideae</taxon>
        <taxon>Heliantheae alliance</taxon>
        <taxon>Millerieae</taxon>
        <taxon>Smallanthus</taxon>
    </lineage>
</organism>
<dbReference type="EMBL" id="CM042042">
    <property type="protein sequence ID" value="KAI3705630.1"/>
    <property type="molecule type" value="Genomic_DNA"/>
</dbReference>
<reference evidence="1 2" key="2">
    <citation type="journal article" date="2022" name="Mol. Ecol. Resour.">
        <title>The genomes of chicory, endive, great burdock and yacon provide insights into Asteraceae paleo-polyploidization history and plant inulin production.</title>
        <authorList>
            <person name="Fan W."/>
            <person name="Wang S."/>
            <person name="Wang H."/>
            <person name="Wang A."/>
            <person name="Jiang F."/>
            <person name="Liu H."/>
            <person name="Zhao H."/>
            <person name="Xu D."/>
            <person name="Zhang Y."/>
        </authorList>
    </citation>
    <scope>NUCLEOTIDE SEQUENCE [LARGE SCALE GENOMIC DNA]</scope>
    <source>
        <strain evidence="2">cv. Yunnan</strain>
        <tissue evidence="1">Leaves</tissue>
    </source>
</reference>
<dbReference type="Proteomes" id="UP001056120">
    <property type="component" value="Linkage Group LG25"/>
</dbReference>
<keyword evidence="2" id="KW-1185">Reference proteome</keyword>